<dbReference type="RefSeq" id="XP_014511893.1">
    <property type="nucleotide sequence ID" value="XM_014656407.2"/>
</dbReference>
<name>A0A1S3V0N3_VIGRR</name>
<evidence type="ECO:0000256" key="4">
    <source>
        <dbReference type="ARBA" id="ARBA00011245"/>
    </source>
</evidence>
<reference evidence="14" key="1">
    <citation type="journal article" date="2014" name="Nat. Commun.">
        <title>Genome sequence of mungbean and insights into evolution within Vigna species.</title>
        <authorList>
            <person name="Kang Y.J."/>
            <person name="Kim S.K."/>
            <person name="Kim M.Y."/>
            <person name="Lestari P."/>
            <person name="Kim K.H."/>
            <person name="Ha B.K."/>
            <person name="Jun T.H."/>
            <person name="Hwang W.J."/>
            <person name="Lee T."/>
            <person name="Lee J."/>
            <person name="Shim S."/>
            <person name="Yoon M.Y."/>
            <person name="Jang Y.E."/>
            <person name="Han K.S."/>
            <person name="Taeprayoon P."/>
            <person name="Yoon N."/>
            <person name="Somta P."/>
            <person name="Tanya P."/>
            <person name="Kim K.S."/>
            <person name="Gwag J.G."/>
            <person name="Moon J.K."/>
            <person name="Lee Y.H."/>
            <person name="Park B.S."/>
            <person name="Bombarely A."/>
            <person name="Doyle J.J."/>
            <person name="Jackson S.A."/>
            <person name="Schafleitner R."/>
            <person name="Srinives P."/>
            <person name="Varshney R.K."/>
            <person name="Lee S.H."/>
        </authorList>
    </citation>
    <scope>NUCLEOTIDE SEQUENCE [LARGE SCALE GENOMIC DNA]</scope>
    <source>
        <strain evidence="14">cv. VC1973A</strain>
    </source>
</reference>
<evidence type="ECO:0000256" key="11">
    <source>
        <dbReference type="ARBA" id="ARBA00023231"/>
    </source>
</evidence>
<dbReference type="GO" id="GO:0005829">
    <property type="term" value="C:cytosol"/>
    <property type="evidence" value="ECO:0007669"/>
    <property type="project" value="UniProtKB-SubCell"/>
</dbReference>
<dbReference type="PANTHER" id="PTHR22924">
    <property type="entry name" value="LEGHEMOGLOBIN-RELATED"/>
    <property type="match status" value="1"/>
</dbReference>
<protein>
    <submittedName>
        <fullName evidence="15">Leghemoglobin-1-like</fullName>
    </submittedName>
</protein>
<dbReference type="KEGG" id="vra:106770606"/>
<keyword evidence="7" id="KW-0561">Oxygen transport</keyword>
<comment type="subunit">
    <text evidence="4">Monomer.</text>
</comment>
<dbReference type="AlphaFoldDB" id="A0A1S3V0N3"/>
<dbReference type="GO" id="GO:0005344">
    <property type="term" value="F:oxygen carrier activity"/>
    <property type="evidence" value="ECO:0007669"/>
    <property type="project" value="UniProtKB-KW"/>
</dbReference>
<evidence type="ECO:0000256" key="5">
    <source>
        <dbReference type="ARBA" id="ARBA00022448"/>
    </source>
</evidence>
<keyword evidence="11" id="KW-0535">Nitrogen fixation</keyword>
<dbReference type="OrthoDB" id="436496at2759"/>
<gene>
    <name evidence="15" type="primary">LOC106770606</name>
</gene>
<dbReference type="GO" id="GO:0020037">
    <property type="term" value="F:heme binding"/>
    <property type="evidence" value="ECO:0007669"/>
    <property type="project" value="InterPro"/>
</dbReference>
<dbReference type="Proteomes" id="UP000087766">
    <property type="component" value="Chromosome 8"/>
</dbReference>
<evidence type="ECO:0000256" key="8">
    <source>
        <dbReference type="ARBA" id="ARBA00022723"/>
    </source>
</evidence>
<dbReference type="Pfam" id="PF00042">
    <property type="entry name" value="Globin"/>
    <property type="match status" value="1"/>
</dbReference>
<evidence type="ECO:0000256" key="10">
    <source>
        <dbReference type="ARBA" id="ARBA00023074"/>
    </source>
</evidence>
<keyword evidence="8" id="KW-0479">Metal-binding</keyword>
<sequence length="79" mass="8372">MCSVRDSAAQLKASGAVVADAALGAVHSQKAVNNAKFRVVKEALVETLKEAVGAKWSYELSRAVEVAYDELATAIKMAY</sequence>
<accession>A0A1S3V0N3</accession>
<evidence type="ECO:0000313" key="14">
    <source>
        <dbReference type="Proteomes" id="UP000087766"/>
    </source>
</evidence>
<reference evidence="15" key="2">
    <citation type="submission" date="2025-08" db="UniProtKB">
        <authorList>
            <consortium name="RefSeq"/>
        </authorList>
    </citation>
    <scope>IDENTIFICATION</scope>
    <source>
        <tissue evidence="15">Leaf</tissue>
    </source>
</reference>
<comment type="subcellular location">
    <subcellularLocation>
        <location evidence="2">Cytoplasm</location>
        <location evidence="2">Cytosol</location>
    </subcellularLocation>
    <subcellularLocation>
        <location evidence="1">Nucleus</location>
    </subcellularLocation>
</comment>
<feature type="domain" description="Globin" evidence="13">
    <location>
        <begin position="1"/>
        <end position="79"/>
    </location>
</feature>
<evidence type="ECO:0000256" key="9">
    <source>
        <dbReference type="ARBA" id="ARBA00023004"/>
    </source>
</evidence>
<keyword evidence="6" id="KW-0349">Heme</keyword>
<dbReference type="InterPro" id="IPR000971">
    <property type="entry name" value="Globin"/>
</dbReference>
<organism evidence="14 15">
    <name type="scientific">Vigna radiata var. radiata</name>
    <name type="common">Mung bean</name>
    <name type="synonym">Phaseolus aureus</name>
    <dbReference type="NCBI Taxonomy" id="3916"/>
    <lineage>
        <taxon>Eukaryota</taxon>
        <taxon>Viridiplantae</taxon>
        <taxon>Streptophyta</taxon>
        <taxon>Embryophyta</taxon>
        <taxon>Tracheophyta</taxon>
        <taxon>Spermatophyta</taxon>
        <taxon>Magnoliopsida</taxon>
        <taxon>eudicotyledons</taxon>
        <taxon>Gunneridae</taxon>
        <taxon>Pentapetalae</taxon>
        <taxon>rosids</taxon>
        <taxon>fabids</taxon>
        <taxon>Fabales</taxon>
        <taxon>Fabaceae</taxon>
        <taxon>Papilionoideae</taxon>
        <taxon>50 kb inversion clade</taxon>
        <taxon>NPAAA clade</taxon>
        <taxon>indigoferoid/millettioid clade</taxon>
        <taxon>Phaseoleae</taxon>
        <taxon>Vigna</taxon>
    </lineage>
</organism>
<dbReference type="SUPFAM" id="SSF46458">
    <property type="entry name" value="Globin-like"/>
    <property type="match status" value="1"/>
</dbReference>
<dbReference type="InterPro" id="IPR012292">
    <property type="entry name" value="Globin/Proto"/>
</dbReference>
<keyword evidence="10" id="KW-0944">Nitration</keyword>
<evidence type="ECO:0000256" key="3">
    <source>
        <dbReference type="ARBA" id="ARBA00007609"/>
    </source>
</evidence>
<dbReference type="InterPro" id="IPR009050">
    <property type="entry name" value="Globin-like_sf"/>
</dbReference>
<dbReference type="GO" id="GO:0005634">
    <property type="term" value="C:nucleus"/>
    <property type="evidence" value="ECO:0007669"/>
    <property type="project" value="UniProtKB-SubCell"/>
</dbReference>
<keyword evidence="5" id="KW-0813">Transport</keyword>
<dbReference type="STRING" id="3916.A0A1S3V0N3"/>
<evidence type="ECO:0000256" key="2">
    <source>
        <dbReference type="ARBA" id="ARBA00004514"/>
    </source>
</evidence>
<evidence type="ECO:0000259" key="13">
    <source>
        <dbReference type="PROSITE" id="PS01033"/>
    </source>
</evidence>
<keyword evidence="9" id="KW-0408">Iron</keyword>
<dbReference type="PANTHER" id="PTHR22924:SF92">
    <property type="entry name" value="NON-SYMBIOTIC HEMOGLOBIN 2"/>
    <property type="match status" value="1"/>
</dbReference>
<proteinExistence type="inferred from homology"/>
<dbReference type="GO" id="GO:0046872">
    <property type="term" value="F:metal ion binding"/>
    <property type="evidence" value="ECO:0007669"/>
    <property type="project" value="UniProtKB-KW"/>
</dbReference>
<dbReference type="Gene3D" id="1.10.490.10">
    <property type="entry name" value="Globins"/>
    <property type="match status" value="1"/>
</dbReference>
<comment type="similarity">
    <text evidence="3">Belongs to the plant globin family.</text>
</comment>
<evidence type="ECO:0000256" key="7">
    <source>
        <dbReference type="ARBA" id="ARBA00022621"/>
    </source>
</evidence>
<evidence type="ECO:0000256" key="6">
    <source>
        <dbReference type="ARBA" id="ARBA00022617"/>
    </source>
</evidence>
<dbReference type="PROSITE" id="PS01033">
    <property type="entry name" value="GLOBIN"/>
    <property type="match status" value="1"/>
</dbReference>
<keyword evidence="12" id="KW-0539">Nucleus</keyword>
<dbReference type="GeneID" id="106770606"/>
<dbReference type="InterPro" id="IPR001032">
    <property type="entry name" value="Leghaemoglobin-like"/>
</dbReference>
<evidence type="ECO:0000256" key="12">
    <source>
        <dbReference type="ARBA" id="ARBA00023242"/>
    </source>
</evidence>
<evidence type="ECO:0000256" key="1">
    <source>
        <dbReference type="ARBA" id="ARBA00004123"/>
    </source>
</evidence>
<dbReference type="GO" id="GO:0019825">
    <property type="term" value="F:oxygen binding"/>
    <property type="evidence" value="ECO:0007669"/>
    <property type="project" value="InterPro"/>
</dbReference>
<evidence type="ECO:0000313" key="15">
    <source>
        <dbReference type="RefSeq" id="XP_014511893.1"/>
    </source>
</evidence>
<keyword evidence="14" id="KW-1185">Reference proteome</keyword>